<dbReference type="OrthoDB" id="694709at2759"/>
<accession>A0A9Q1LH68</accession>
<keyword evidence="2" id="KW-1185">Reference proteome</keyword>
<evidence type="ECO:0000313" key="2">
    <source>
        <dbReference type="Proteomes" id="UP001152561"/>
    </source>
</evidence>
<evidence type="ECO:0000313" key="1">
    <source>
        <dbReference type="EMBL" id="KAJ8534808.1"/>
    </source>
</evidence>
<dbReference type="AlphaFoldDB" id="A0A9Q1LH68"/>
<sequence length="419" mass="46625">MEPRSPITLVEDLPLVSSSTAAAIVPPVIADKEDIIGKRPPLKVPYLQNLTQSFLKFYSAANQAFRGGSPIISLLYDLLITFIDNSNESGSYLSPKLLALLNAFEESITERVKSLKPVDKEDILTLSWMTQAISTLCAIHTDVKTLITELELPVSDWDEKWIDVYLDNSVKLLGICIAFSSDISRLNQGHLYLQCGLHNLVDGTSNQFIKARSSLDGWKQHINSENPRLENCFSILDSLTESLNLPKIKNSAKGKVLMRAMYGVRVVTVFIFSMFGVTFSGSTKELKDLQVNETCLWTDAFVDVRDFISEEIRSIYSSGRITALKELEVVDTSVKKLYPLIQDGVDNPNEAEQLQLLTSDLTEKAEKLSVGLDLLAKEADRFFHILLTGRDSLLCNLRIGCSTDSNPAQANNVEGKEVR</sequence>
<name>A0A9Q1LH68_9SOLA</name>
<dbReference type="PANTHER" id="PTHR31509">
    <property type="entry name" value="BPS1-LIKE PROTEIN"/>
    <property type="match status" value="1"/>
</dbReference>
<gene>
    <name evidence="1" type="ORF">K7X08_016536</name>
</gene>
<dbReference type="GO" id="GO:0048364">
    <property type="term" value="P:root development"/>
    <property type="evidence" value="ECO:0007669"/>
    <property type="project" value="InterPro"/>
</dbReference>
<proteinExistence type="predicted"/>
<dbReference type="EMBL" id="JAJAGQ010000019">
    <property type="protein sequence ID" value="KAJ8534808.1"/>
    <property type="molecule type" value="Genomic_DNA"/>
</dbReference>
<protein>
    <submittedName>
        <fullName evidence="1">Uncharacterized protein</fullName>
    </submittedName>
</protein>
<organism evidence="1 2">
    <name type="scientific">Anisodus acutangulus</name>
    <dbReference type="NCBI Taxonomy" id="402998"/>
    <lineage>
        <taxon>Eukaryota</taxon>
        <taxon>Viridiplantae</taxon>
        <taxon>Streptophyta</taxon>
        <taxon>Embryophyta</taxon>
        <taxon>Tracheophyta</taxon>
        <taxon>Spermatophyta</taxon>
        <taxon>Magnoliopsida</taxon>
        <taxon>eudicotyledons</taxon>
        <taxon>Gunneridae</taxon>
        <taxon>Pentapetalae</taxon>
        <taxon>asterids</taxon>
        <taxon>lamiids</taxon>
        <taxon>Solanales</taxon>
        <taxon>Solanaceae</taxon>
        <taxon>Solanoideae</taxon>
        <taxon>Hyoscyameae</taxon>
        <taxon>Anisodus</taxon>
    </lineage>
</organism>
<dbReference type="InterPro" id="IPR004320">
    <property type="entry name" value="BPS1_pln"/>
</dbReference>
<dbReference type="Proteomes" id="UP001152561">
    <property type="component" value="Unassembled WGS sequence"/>
</dbReference>
<comment type="caution">
    <text evidence="1">The sequence shown here is derived from an EMBL/GenBank/DDBJ whole genome shotgun (WGS) entry which is preliminary data.</text>
</comment>
<dbReference type="Pfam" id="PF03087">
    <property type="entry name" value="BPS1"/>
    <property type="match status" value="1"/>
</dbReference>
<dbReference type="GO" id="GO:0048367">
    <property type="term" value="P:shoot system development"/>
    <property type="evidence" value="ECO:0007669"/>
    <property type="project" value="InterPro"/>
</dbReference>
<reference evidence="2" key="1">
    <citation type="journal article" date="2023" name="Proc. Natl. Acad. Sci. U.S.A.">
        <title>Genomic and structural basis for evolution of tropane alkaloid biosynthesis.</title>
        <authorList>
            <person name="Wanga Y.-J."/>
            <person name="Taina T."/>
            <person name="Yua J.-Y."/>
            <person name="Lia J."/>
            <person name="Xua B."/>
            <person name="Chenc J."/>
            <person name="D'Auriad J.C."/>
            <person name="Huanga J.-P."/>
            <person name="Huanga S.-X."/>
        </authorList>
    </citation>
    <scope>NUCLEOTIDE SEQUENCE [LARGE SCALE GENOMIC DNA]</scope>
    <source>
        <strain evidence="2">cv. KIB-2019</strain>
    </source>
</reference>